<name>A0ABS4FNF1_9BACL</name>
<feature type="region of interest" description="Disordered" evidence="8">
    <location>
        <begin position="517"/>
        <end position="574"/>
    </location>
</feature>
<evidence type="ECO:0000256" key="1">
    <source>
        <dbReference type="ARBA" id="ARBA00004236"/>
    </source>
</evidence>
<dbReference type="Proteomes" id="UP001519272">
    <property type="component" value="Unassembled WGS sequence"/>
</dbReference>
<dbReference type="InterPro" id="IPR051310">
    <property type="entry name" value="MCP_chemotaxis"/>
</dbReference>
<dbReference type="RefSeq" id="WP_210087778.1">
    <property type="nucleotide sequence ID" value="NZ_JAGGKG010000002.1"/>
</dbReference>
<feature type="transmembrane region" description="Helical" evidence="9">
    <location>
        <begin position="189"/>
        <end position="212"/>
    </location>
</feature>
<evidence type="ECO:0000256" key="6">
    <source>
        <dbReference type="PROSITE-ProRule" id="PRU00284"/>
    </source>
</evidence>
<dbReference type="PRINTS" id="PR00260">
    <property type="entry name" value="CHEMTRNSDUCR"/>
</dbReference>
<dbReference type="InterPro" id="IPR004089">
    <property type="entry name" value="MCPsignal_dom"/>
</dbReference>
<protein>
    <submittedName>
        <fullName evidence="12">Methyl-accepting chemotaxis protein</fullName>
    </submittedName>
</protein>
<gene>
    <name evidence="12" type="ORF">J2Z32_000721</name>
</gene>
<dbReference type="PROSITE" id="PS50111">
    <property type="entry name" value="CHEMOTAXIS_TRANSDUC_2"/>
    <property type="match status" value="1"/>
</dbReference>
<evidence type="ECO:0000256" key="3">
    <source>
        <dbReference type="ARBA" id="ARBA00022500"/>
    </source>
</evidence>
<feature type="coiled-coil region" evidence="7">
    <location>
        <begin position="75"/>
        <end position="102"/>
    </location>
</feature>
<keyword evidence="9" id="KW-0812">Transmembrane</keyword>
<organism evidence="12 13">
    <name type="scientific">Paenibacillus turicensis</name>
    <dbReference type="NCBI Taxonomy" id="160487"/>
    <lineage>
        <taxon>Bacteria</taxon>
        <taxon>Bacillati</taxon>
        <taxon>Bacillota</taxon>
        <taxon>Bacilli</taxon>
        <taxon>Bacillales</taxon>
        <taxon>Paenibacillaceae</taxon>
        <taxon>Paenibacillus</taxon>
    </lineage>
</organism>
<evidence type="ECO:0000259" key="10">
    <source>
        <dbReference type="PROSITE" id="PS50111"/>
    </source>
</evidence>
<feature type="transmembrane region" description="Helical" evidence="9">
    <location>
        <begin position="13"/>
        <end position="35"/>
    </location>
</feature>
<evidence type="ECO:0000256" key="9">
    <source>
        <dbReference type="SAM" id="Phobius"/>
    </source>
</evidence>
<accession>A0ABS4FNF1</accession>
<dbReference type="Pfam" id="PF00672">
    <property type="entry name" value="HAMP"/>
    <property type="match status" value="1"/>
</dbReference>
<keyword evidence="2" id="KW-1003">Cell membrane</keyword>
<evidence type="ECO:0000256" key="2">
    <source>
        <dbReference type="ARBA" id="ARBA00022475"/>
    </source>
</evidence>
<dbReference type="InterPro" id="IPR003660">
    <property type="entry name" value="HAMP_dom"/>
</dbReference>
<keyword evidence="3" id="KW-0145">Chemotaxis</keyword>
<feature type="domain" description="HAMP" evidence="11">
    <location>
        <begin position="213"/>
        <end position="265"/>
    </location>
</feature>
<comment type="similarity">
    <text evidence="5">Belongs to the methyl-accepting chemotaxis (MCP) protein family.</text>
</comment>
<comment type="subcellular location">
    <subcellularLocation>
        <location evidence="1">Cell membrane</location>
    </subcellularLocation>
</comment>
<keyword evidence="7" id="KW-0175">Coiled coil</keyword>
<dbReference type="Pfam" id="PF00015">
    <property type="entry name" value="MCPsignal"/>
    <property type="match status" value="1"/>
</dbReference>
<dbReference type="Pfam" id="PF12729">
    <property type="entry name" value="4HB_MCP_1"/>
    <property type="match status" value="1"/>
</dbReference>
<evidence type="ECO:0000259" key="11">
    <source>
        <dbReference type="PROSITE" id="PS50885"/>
    </source>
</evidence>
<evidence type="ECO:0000313" key="13">
    <source>
        <dbReference type="Proteomes" id="UP001519272"/>
    </source>
</evidence>
<dbReference type="InterPro" id="IPR024478">
    <property type="entry name" value="HlyB_4HB_MCP"/>
</dbReference>
<dbReference type="Gene3D" id="6.10.340.10">
    <property type="match status" value="1"/>
</dbReference>
<feature type="domain" description="Methyl-accepting transducer" evidence="10">
    <location>
        <begin position="270"/>
        <end position="499"/>
    </location>
</feature>
<proteinExistence type="inferred from homology"/>
<keyword evidence="4 9" id="KW-0472">Membrane</keyword>
<sequence>MKWFYDLKLAKKLIISFVMVAIIAGIVGTVGIVNLSKLEQKDTELYDYMTVPISESAQMLNLMQRIRVNTRELILQDNVENKKQINDTLQTLRDQLDEAALSFEKTILSEEVRTNFNKFQTAKLEYRSLMDELMVFINSDEDDKAYEFLDKTMREPAKTQEDALNQIVALKITDAQKTSDDNTAQARQAMLIMIVLVLLAMSVAVVLGIWIARLISKPINQIVEMAGKAADGDLDVELTVSSKDEIGRLAAAFNHMTYNINEVLENISASADQVTSGSTQVAETGMVLSQGATEQASTIEELTASLEEISSQTNQNAENAESANKLATDARKDAVIGNDQMKEMLNAMHEINESSNNISKIIKVIDEIAFQTNILALNAAVEAARAGQHGKGFAVVAEEVRNLAARSANAAKETTELIEGSIHKVEDGTRIANETAGALNQIVDVVTEVTEIVSQIARASHEQAIGISQITEGVTQVSQVTQTNSATSEESAAASEELSSQAELLKEQVSRFNLKRTRTYRNSSDSQLEEYSPEVMRMLEQMSGQSQSSNSNNRRKKSNSNMKIELSDQEFGKY</sequence>
<evidence type="ECO:0000256" key="4">
    <source>
        <dbReference type="ARBA" id="ARBA00023136"/>
    </source>
</evidence>
<dbReference type="PROSITE" id="PS50885">
    <property type="entry name" value="HAMP"/>
    <property type="match status" value="1"/>
</dbReference>
<keyword evidence="6" id="KW-0807">Transducer</keyword>
<dbReference type="SMART" id="SM00283">
    <property type="entry name" value="MA"/>
    <property type="match status" value="1"/>
</dbReference>
<dbReference type="SMART" id="SM00304">
    <property type="entry name" value="HAMP"/>
    <property type="match status" value="1"/>
</dbReference>
<keyword evidence="13" id="KW-1185">Reference proteome</keyword>
<comment type="caution">
    <text evidence="12">The sequence shown here is derived from an EMBL/GenBank/DDBJ whole genome shotgun (WGS) entry which is preliminary data.</text>
</comment>
<dbReference type="CDD" id="cd06225">
    <property type="entry name" value="HAMP"/>
    <property type="match status" value="1"/>
</dbReference>
<evidence type="ECO:0000313" key="12">
    <source>
        <dbReference type="EMBL" id="MBP1904104.1"/>
    </source>
</evidence>
<reference evidence="12 13" key="1">
    <citation type="submission" date="2021-03" db="EMBL/GenBank/DDBJ databases">
        <title>Genomic Encyclopedia of Type Strains, Phase IV (KMG-IV): sequencing the most valuable type-strain genomes for metagenomic binning, comparative biology and taxonomic classification.</title>
        <authorList>
            <person name="Goeker M."/>
        </authorList>
    </citation>
    <scope>NUCLEOTIDE SEQUENCE [LARGE SCALE GENOMIC DNA]</scope>
    <source>
        <strain evidence="12 13">DSM 14349</strain>
    </source>
</reference>
<dbReference type="Gene3D" id="1.10.287.950">
    <property type="entry name" value="Methyl-accepting chemotaxis protein"/>
    <property type="match status" value="1"/>
</dbReference>
<keyword evidence="9" id="KW-1133">Transmembrane helix</keyword>
<dbReference type="EMBL" id="JAGGKG010000002">
    <property type="protein sequence ID" value="MBP1904104.1"/>
    <property type="molecule type" value="Genomic_DNA"/>
</dbReference>
<evidence type="ECO:0000256" key="7">
    <source>
        <dbReference type="SAM" id="Coils"/>
    </source>
</evidence>
<dbReference type="InterPro" id="IPR004090">
    <property type="entry name" value="Chemotax_Me-accpt_rcpt"/>
</dbReference>
<dbReference type="SUPFAM" id="SSF58104">
    <property type="entry name" value="Methyl-accepting chemotaxis protein (MCP) signaling domain"/>
    <property type="match status" value="1"/>
</dbReference>
<dbReference type="PANTHER" id="PTHR43531">
    <property type="entry name" value="PROTEIN ICFG"/>
    <property type="match status" value="1"/>
</dbReference>
<dbReference type="CDD" id="cd11386">
    <property type="entry name" value="MCP_signal"/>
    <property type="match status" value="1"/>
</dbReference>
<evidence type="ECO:0000256" key="5">
    <source>
        <dbReference type="ARBA" id="ARBA00029447"/>
    </source>
</evidence>
<evidence type="ECO:0000256" key="8">
    <source>
        <dbReference type="SAM" id="MobiDB-lite"/>
    </source>
</evidence>
<dbReference type="PANTHER" id="PTHR43531:SF11">
    <property type="entry name" value="METHYL-ACCEPTING CHEMOTAXIS PROTEIN 3"/>
    <property type="match status" value="1"/>
</dbReference>